<reference evidence="2 3" key="1">
    <citation type="journal article" date="2017" name="Int. J. Syst. Evol. Microbiol.">
        <title>Aquarickettsiella crustaci n. gen. n. sp. (Gammaproteobacteria: Legionellales: Coxiellaceae); a bacterial pathogen of the freshwater crustacean: Gammarus fossarum (Malacostraca: Amphipoda).</title>
        <authorList>
            <person name="Bojko J."/>
            <person name="Dunn A.M."/>
            <person name="Stebbing P.D."/>
            <person name="Van Aerle R."/>
            <person name="Bacela-Spychalska K."/>
            <person name="Bean T.P."/>
            <person name="Stentiford G.D."/>
        </authorList>
    </citation>
    <scope>NUCLEOTIDE SEQUENCE [LARGE SCALE GENOMIC DNA]</scope>
    <source>
        <strain evidence="2">RA15029</strain>
    </source>
</reference>
<dbReference type="Proteomes" id="UP000226429">
    <property type="component" value="Unassembled WGS sequence"/>
</dbReference>
<dbReference type="CDD" id="cd18738">
    <property type="entry name" value="PIN_VapC4-5_FitB-like"/>
    <property type="match status" value="1"/>
</dbReference>
<reference evidence="2 3" key="2">
    <citation type="journal article" date="2018" name="J. Invertebr. Pathol.">
        <title>'Candidatus Aquirickettsiella gammari' (Gammaproteobacteria: Legionellales: Coxiellaceae): A bacterial pathogen of the freshwater crustacean Gammarus fossarum (Malacostraca: Amphipoda).</title>
        <authorList>
            <person name="Bojko J."/>
            <person name="Dunn A.M."/>
            <person name="Stebbing P.D."/>
            <person name="van Aerle R."/>
            <person name="Bacela-Spychalska K."/>
            <person name="Bean T.P."/>
            <person name="Urrutia A."/>
            <person name="Stentiford G.D."/>
        </authorList>
    </citation>
    <scope>NUCLEOTIDE SEQUENCE [LARGE SCALE GENOMIC DNA]</scope>
    <source>
        <strain evidence="2">RA15029</strain>
    </source>
</reference>
<protein>
    <submittedName>
        <fullName evidence="2">Type II toxin-antitoxin system VapC family toxin</fullName>
    </submittedName>
</protein>
<evidence type="ECO:0000313" key="2">
    <source>
        <dbReference type="EMBL" id="RDH39818.1"/>
    </source>
</evidence>
<dbReference type="Gene3D" id="3.40.50.1010">
    <property type="entry name" value="5'-nuclease"/>
    <property type="match status" value="1"/>
</dbReference>
<keyword evidence="3" id="KW-1185">Reference proteome</keyword>
<dbReference type="InterPro" id="IPR002716">
    <property type="entry name" value="PIN_dom"/>
</dbReference>
<proteinExistence type="predicted"/>
<dbReference type="InterPro" id="IPR029060">
    <property type="entry name" value="PIN-like_dom_sf"/>
</dbReference>
<dbReference type="Pfam" id="PF01850">
    <property type="entry name" value="PIN"/>
    <property type="match status" value="1"/>
</dbReference>
<gene>
    <name evidence="2" type="ORF">CFE62_007050</name>
</gene>
<comment type="caution">
    <text evidence="2">The sequence shown here is derived from an EMBL/GenBank/DDBJ whole genome shotgun (WGS) entry which is preliminary data.</text>
</comment>
<dbReference type="AlphaFoldDB" id="A0A370CEZ4"/>
<accession>A0A370CEZ4</accession>
<sequence>MNGNPSLLLDTNIVIGFLNGDKVITRFLATPNTNQKIFTVSQITRMELLGFPNITVDEEIIIKQFLDQTIILALTDEIADKVIELRKKTRLKLPDAIIVASALVHRLKLITCDEQLIKSTPTLLSINPNKQ</sequence>
<evidence type="ECO:0000259" key="1">
    <source>
        <dbReference type="Pfam" id="PF01850"/>
    </source>
</evidence>
<name>A0A370CEZ4_9COXI</name>
<dbReference type="SUPFAM" id="SSF88723">
    <property type="entry name" value="PIN domain-like"/>
    <property type="match status" value="1"/>
</dbReference>
<dbReference type="EMBL" id="NMOS02000041">
    <property type="protein sequence ID" value="RDH39818.1"/>
    <property type="molecule type" value="Genomic_DNA"/>
</dbReference>
<organism evidence="2 3">
    <name type="scientific">Candidatus Aquirickettsiella gammari</name>
    <dbReference type="NCBI Taxonomy" id="2016198"/>
    <lineage>
        <taxon>Bacteria</taxon>
        <taxon>Pseudomonadati</taxon>
        <taxon>Pseudomonadota</taxon>
        <taxon>Gammaproteobacteria</taxon>
        <taxon>Legionellales</taxon>
        <taxon>Coxiellaceae</taxon>
        <taxon>Candidatus Aquirickettsiella</taxon>
    </lineage>
</organism>
<feature type="domain" description="PIN" evidence="1">
    <location>
        <begin position="8"/>
        <end position="117"/>
    </location>
</feature>
<evidence type="ECO:0000313" key="3">
    <source>
        <dbReference type="Proteomes" id="UP000226429"/>
    </source>
</evidence>